<evidence type="ECO:0000313" key="2">
    <source>
        <dbReference type="EMBL" id="KAK4293584.1"/>
    </source>
</evidence>
<evidence type="ECO:0000256" key="1">
    <source>
        <dbReference type="SAM" id="MobiDB-lite"/>
    </source>
</evidence>
<organism evidence="2 3">
    <name type="scientific">Petrolisthes manimaculis</name>
    <dbReference type="NCBI Taxonomy" id="1843537"/>
    <lineage>
        <taxon>Eukaryota</taxon>
        <taxon>Metazoa</taxon>
        <taxon>Ecdysozoa</taxon>
        <taxon>Arthropoda</taxon>
        <taxon>Crustacea</taxon>
        <taxon>Multicrustacea</taxon>
        <taxon>Malacostraca</taxon>
        <taxon>Eumalacostraca</taxon>
        <taxon>Eucarida</taxon>
        <taxon>Decapoda</taxon>
        <taxon>Pleocyemata</taxon>
        <taxon>Anomura</taxon>
        <taxon>Galatheoidea</taxon>
        <taxon>Porcellanidae</taxon>
        <taxon>Petrolisthes</taxon>
    </lineage>
</organism>
<reference evidence="2" key="1">
    <citation type="submission" date="2023-11" db="EMBL/GenBank/DDBJ databases">
        <title>Genome assemblies of two species of porcelain crab, Petrolisthes cinctipes and Petrolisthes manimaculis (Anomura: Porcellanidae).</title>
        <authorList>
            <person name="Angst P."/>
        </authorList>
    </citation>
    <scope>NUCLEOTIDE SEQUENCE</scope>
    <source>
        <strain evidence="2">PB745_02</strain>
        <tissue evidence="2">Gill</tissue>
    </source>
</reference>
<feature type="compositionally biased region" description="Low complexity" evidence="1">
    <location>
        <begin position="21"/>
        <end position="48"/>
    </location>
</feature>
<proteinExistence type="predicted"/>
<name>A0AAE1TSB9_9EUCA</name>
<comment type="caution">
    <text evidence="2">The sequence shown here is derived from an EMBL/GenBank/DDBJ whole genome shotgun (WGS) entry which is preliminary data.</text>
</comment>
<dbReference type="Proteomes" id="UP001292094">
    <property type="component" value="Unassembled WGS sequence"/>
</dbReference>
<protein>
    <submittedName>
        <fullName evidence="2">Uncharacterized protein</fullName>
    </submittedName>
</protein>
<feature type="compositionally biased region" description="Low complexity" evidence="1">
    <location>
        <begin position="140"/>
        <end position="153"/>
    </location>
</feature>
<dbReference type="EMBL" id="JAWZYT010004512">
    <property type="protein sequence ID" value="KAK4293584.1"/>
    <property type="molecule type" value="Genomic_DNA"/>
</dbReference>
<feature type="compositionally biased region" description="Polar residues" evidence="1">
    <location>
        <begin position="194"/>
        <end position="208"/>
    </location>
</feature>
<gene>
    <name evidence="2" type="ORF">Pmani_033738</name>
</gene>
<keyword evidence="3" id="KW-1185">Reference proteome</keyword>
<accession>A0AAE1TSB9</accession>
<feature type="compositionally biased region" description="Basic and acidic residues" evidence="1">
    <location>
        <begin position="7"/>
        <end position="19"/>
    </location>
</feature>
<sequence length="250" mass="27632">MMGSYWKTRDSKGRPEHGRISTSSIDSSSSLDSTSSMDTTVSTDSQQQQDDFYLMDVIDDNNNNSNFPPETILSKTNSARLTRKTADRGTANRKYAWHEDRNNNTINTISEACEQRDSLEADITNNILSSTSGSEGPRINNDNNSNNKSISSSAEDICCPNQTTRSSEDQITTTITITHNNNNYSNNITGSEGDCNNKNTSGSKVSKNSTERTRLLDADGFIRRAACVCVDETESKKTPINYLNVEASYK</sequence>
<feature type="region of interest" description="Disordered" evidence="1">
    <location>
        <begin position="127"/>
        <end position="166"/>
    </location>
</feature>
<evidence type="ECO:0000313" key="3">
    <source>
        <dbReference type="Proteomes" id="UP001292094"/>
    </source>
</evidence>
<feature type="region of interest" description="Disordered" evidence="1">
    <location>
        <begin position="1"/>
        <end position="48"/>
    </location>
</feature>
<dbReference type="AlphaFoldDB" id="A0AAE1TSB9"/>
<feature type="region of interest" description="Disordered" evidence="1">
    <location>
        <begin position="190"/>
        <end position="210"/>
    </location>
</feature>